<dbReference type="Proteomes" id="UP000799750">
    <property type="component" value="Unassembled WGS sequence"/>
</dbReference>
<accession>A0A6A6QVX7</accession>
<evidence type="ECO:0000313" key="2">
    <source>
        <dbReference type="EMBL" id="KAF2496565.1"/>
    </source>
</evidence>
<keyword evidence="3" id="KW-1185">Reference proteome</keyword>
<gene>
    <name evidence="2" type="ORF">BU16DRAFT_336238</name>
</gene>
<feature type="chain" id="PRO_5025693338" description="Secreted protein" evidence="1">
    <location>
        <begin position="16"/>
        <end position="113"/>
    </location>
</feature>
<organism evidence="2 3">
    <name type="scientific">Lophium mytilinum</name>
    <dbReference type="NCBI Taxonomy" id="390894"/>
    <lineage>
        <taxon>Eukaryota</taxon>
        <taxon>Fungi</taxon>
        <taxon>Dikarya</taxon>
        <taxon>Ascomycota</taxon>
        <taxon>Pezizomycotina</taxon>
        <taxon>Dothideomycetes</taxon>
        <taxon>Pleosporomycetidae</taxon>
        <taxon>Mytilinidiales</taxon>
        <taxon>Mytilinidiaceae</taxon>
        <taxon>Lophium</taxon>
    </lineage>
</organism>
<reference evidence="2" key="1">
    <citation type="journal article" date="2020" name="Stud. Mycol.">
        <title>101 Dothideomycetes genomes: a test case for predicting lifestyles and emergence of pathogens.</title>
        <authorList>
            <person name="Haridas S."/>
            <person name="Albert R."/>
            <person name="Binder M."/>
            <person name="Bloem J."/>
            <person name="Labutti K."/>
            <person name="Salamov A."/>
            <person name="Andreopoulos B."/>
            <person name="Baker S."/>
            <person name="Barry K."/>
            <person name="Bills G."/>
            <person name="Bluhm B."/>
            <person name="Cannon C."/>
            <person name="Castanera R."/>
            <person name="Culley D."/>
            <person name="Daum C."/>
            <person name="Ezra D."/>
            <person name="Gonzalez J."/>
            <person name="Henrissat B."/>
            <person name="Kuo A."/>
            <person name="Liang C."/>
            <person name="Lipzen A."/>
            <person name="Lutzoni F."/>
            <person name="Magnuson J."/>
            <person name="Mondo S."/>
            <person name="Nolan M."/>
            <person name="Ohm R."/>
            <person name="Pangilinan J."/>
            <person name="Park H.-J."/>
            <person name="Ramirez L."/>
            <person name="Alfaro M."/>
            <person name="Sun H."/>
            <person name="Tritt A."/>
            <person name="Yoshinaga Y."/>
            <person name="Zwiers L.-H."/>
            <person name="Turgeon B."/>
            <person name="Goodwin S."/>
            <person name="Spatafora J."/>
            <person name="Crous P."/>
            <person name="Grigoriev I."/>
        </authorList>
    </citation>
    <scope>NUCLEOTIDE SEQUENCE</scope>
    <source>
        <strain evidence="2">CBS 269.34</strain>
    </source>
</reference>
<sequence length="113" mass="12318">MHLSLHCCAFDAAQTFFLLNLNVCLRCCASCMRFQPTICLSYAGQSAGPKRRSPVHKTSLCFSASTPSSDIVAQLHHIFLHTVIILNPAATCVYCCLSRTLESSLPSLISLVL</sequence>
<evidence type="ECO:0008006" key="4">
    <source>
        <dbReference type="Google" id="ProtNLM"/>
    </source>
</evidence>
<dbReference type="EMBL" id="MU004187">
    <property type="protein sequence ID" value="KAF2496565.1"/>
    <property type="molecule type" value="Genomic_DNA"/>
</dbReference>
<evidence type="ECO:0000313" key="3">
    <source>
        <dbReference type="Proteomes" id="UP000799750"/>
    </source>
</evidence>
<protein>
    <recommendedName>
        <fullName evidence="4">Secreted protein</fullName>
    </recommendedName>
</protein>
<proteinExistence type="predicted"/>
<evidence type="ECO:0000256" key="1">
    <source>
        <dbReference type="SAM" id="SignalP"/>
    </source>
</evidence>
<keyword evidence="1" id="KW-0732">Signal</keyword>
<feature type="signal peptide" evidence="1">
    <location>
        <begin position="1"/>
        <end position="15"/>
    </location>
</feature>
<dbReference type="AlphaFoldDB" id="A0A6A6QVX7"/>
<name>A0A6A6QVX7_9PEZI</name>